<keyword evidence="3" id="KW-1185">Reference proteome</keyword>
<gene>
    <name evidence="2" type="ORF">Dda_4249</name>
</gene>
<keyword evidence="1" id="KW-0175">Coiled coil</keyword>
<protein>
    <submittedName>
        <fullName evidence="2">Uncharacterized protein</fullName>
    </submittedName>
</protein>
<proteinExistence type="predicted"/>
<name>A0AAD6NKA2_DREDA</name>
<dbReference type="AlphaFoldDB" id="A0AAD6NKA2"/>
<evidence type="ECO:0000313" key="3">
    <source>
        <dbReference type="Proteomes" id="UP001221413"/>
    </source>
</evidence>
<sequence length="515" mass="58945">MRNQEIVEYRPWALMSLGHEPAPDGQISHQSKLEARVIALETKLRHSKPDHPCDCKYELSILEEKLGTLRQHPWERRLSELEAKQKRDTLDLSKVYDEFQEQQAKIEQLVSDYHWDYDSEERINNVVKPTNIIYVVERMLSKMKRFDKYRAESEDCIRVLKSCYERMTVDSQHQNRDLNHAQTSVQDELRGLKNEAKQLKDDIADLRDLKEKLTDDLLRITKRVDHKVEELENTVTSITRACRSSSPEIEGSQVSVSQSSPKRTIWVPPSSVKPIETPYPYNIPMFMEQPKGWGEIRAGIYKVLEESQRVYYSPNEQMKEEDDAGVSHEAGDIANTTHVLAGSDLSELDDDIPKRRKRKKRTKARPLLVLPALSNVPEDSREEDEPDRWDTAMDNTLFSEDLQLTDGHGEAARADDPVSLPETLSKVLSDIGEVAVSVEDHVPEAPVPQTIFKKYSRELATKKSKSSLGKSKSAKILKTKDKSRYARIDGIFKQGKECSAQNVSASTKGTNKDLF</sequence>
<comment type="caution">
    <text evidence="2">The sequence shown here is derived from an EMBL/GenBank/DDBJ whole genome shotgun (WGS) entry which is preliminary data.</text>
</comment>
<reference evidence="2" key="1">
    <citation type="submission" date="2023-01" db="EMBL/GenBank/DDBJ databases">
        <title>The chitinases involved in constricting ring structure development in the nematode-trapping fungus Drechslerella dactyloides.</title>
        <authorList>
            <person name="Wang R."/>
            <person name="Zhang L."/>
            <person name="Tang P."/>
            <person name="Li S."/>
            <person name="Liang L."/>
        </authorList>
    </citation>
    <scope>NUCLEOTIDE SEQUENCE</scope>
    <source>
        <strain evidence="2">YMF1.00031</strain>
    </source>
</reference>
<evidence type="ECO:0000256" key="1">
    <source>
        <dbReference type="SAM" id="Coils"/>
    </source>
</evidence>
<dbReference type="EMBL" id="JAQGDS010000004">
    <property type="protein sequence ID" value="KAJ6261579.1"/>
    <property type="molecule type" value="Genomic_DNA"/>
</dbReference>
<accession>A0AAD6NKA2</accession>
<organism evidence="2 3">
    <name type="scientific">Drechslerella dactyloides</name>
    <name type="common">Nematode-trapping fungus</name>
    <name type="synonym">Arthrobotrys dactyloides</name>
    <dbReference type="NCBI Taxonomy" id="74499"/>
    <lineage>
        <taxon>Eukaryota</taxon>
        <taxon>Fungi</taxon>
        <taxon>Dikarya</taxon>
        <taxon>Ascomycota</taxon>
        <taxon>Pezizomycotina</taxon>
        <taxon>Orbiliomycetes</taxon>
        <taxon>Orbiliales</taxon>
        <taxon>Orbiliaceae</taxon>
        <taxon>Drechslerella</taxon>
    </lineage>
</organism>
<feature type="coiled-coil region" evidence="1">
    <location>
        <begin position="175"/>
        <end position="223"/>
    </location>
</feature>
<evidence type="ECO:0000313" key="2">
    <source>
        <dbReference type="EMBL" id="KAJ6261579.1"/>
    </source>
</evidence>
<dbReference type="Proteomes" id="UP001221413">
    <property type="component" value="Unassembled WGS sequence"/>
</dbReference>